<evidence type="ECO:0000256" key="6">
    <source>
        <dbReference type="ARBA" id="ARBA00023004"/>
    </source>
</evidence>
<dbReference type="Gene3D" id="1.10.340.30">
    <property type="entry name" value="Hypothetical protein, domain 2"/>
    <property type="match status" value="1"/>
</dbReference>
<feature type="domain" description="HhH-GPD" evidence="12">
    <location>
        <begin position="59"/>
        <end position="231"/>
    </location>
</feature>
<dbReference type="PANTHER" id="PTHR47203">
    <property type="match status" value="1"/>
</dbReference>
<dbReference type="SUPFAM" id="SSF48150">
    <property type="entry name" value="DNA-glycosylase"/>
    <property type="match status" value="1"/>
</dbReference>
<gene>
    <name evidence="13" type="ORF">KTA_41860</name>
</gene>
<organism evidence="13">
    <name type="scientific">Thermogemmatispora argillosa</name>
    <dbReference type="NCBI Taxonomy" id="2045280"/>
    <lineage>
        <taxon>Bacteria</taxon>
        <taxon>Bacillati</taxon>
        <taxon>Chloroflexota</taxon>
        <taxon>Ktedonobacteria</taxon>
        <taxon>Thermogemmatisporales</taxon>
        <taxon>Thermogemmatisporaceae</taxon>
        <taxon>Thermogemmatispora</taxon>
    </lineage>
</organism>
<dbReference type="GO" id="GO:0016798">
    <property type="term" value="F:hydrolase activity, acting on glycosyl bonds"/>
    <property type="evidence" value="ECO:0007669"/>
    <property type="project" value="UniProtKB-KW"/>
</dbReference>
<dbReference type="SMART" id="SM00525">
    <property type="entry name" value="FES"/>
    <property type="match status" value="1"/>
</dbReference>
<dbReference type="AlphaFoldDB" id="A0A455T935"/>
<evidence type="ECO:0000256" key="10">
    <source>
        <dbReference type="SAM" id="Coils"/>
    </source>
</evidence>
<keyword evidence="7" id="KW-0411">Iron-sulfur</keyword>
<keyword evidence="13" id="KW-0540">Nuclease</keyword>
<evidence type="ECO:0000256" key="7">
    <source>
        <dbReference type="ARBA" id="ARBA00023014"/>
    </source>
</evidence>
<protein>
    <submittedName>
        <fullName evidence="13">Endonuclease III</fullName>
    </submittedName>
</protein>
<dbReference type="PIRSF" id="PIRSF001435">
    <property type="entry name" value="Nth"/>
    <property type="match status" value="1"/>
</dbReference>
<dbReference type="Gene3D" id="1.10.1670.10">
    <property type="entry name" value="Helix-hairpin-Helix base-excision DNA repair enzymes (C-terminal)"/>
    <property type="match status" value="1"/>
</dbReference>
<comment type="similarity">
    <text evidence="2">Belongs to the Nth/MutY family.</text>
</comment>
<dbReference type="InterPro" id="IPR004035">
    <property type="entry name" value="Endouclease-III_FeS-bd_BS"/>
</dbReference>
<dbReference type="PANTHER" id="PTHR47203:SF1">
    <property type="entry name" value="HYPOTHETICAL BASE EXCISION DNA REPAIR PROTEIN (EUROFUNG)"/>
    <property type="match status" value="1"/>
</dbReference>
<keyword evidence="6" id="KW-0408">Iron</keyword>
<sequence length="281" mass="30406">MKEEHSGLSSVPSSGGGESGAAAPSAHLARIYWRLLAVYGEPEWRPSGDPLGELVGTILSQHTSDVNSERAYAQLRAAFPSWEALRQAPTEQVAATIRCGGLANLKAQRIQEVLNELRRQQAEIAAERAAVAALDLEAFLTAELRRRSPLEAWQYLRRLPGVGPKTAACVLLFALGWPVMPVDTHVHRVARRLGLIGPKVSAEQAHVLLGEMTPPAWVYALHVNLIRHGRRVCLAQRPRCPGCPLLDECRYAGSRLAAEELASASVAGGLPTDDESLAERG</sequence>
<dbReference type="GO" id="GO:0051539">
    <property type="term" value="F:4 iron, 4 sulfur cluster binding"/>
    <property type="evidence" value="ECO:0007669"/>
    <property type="project" value="InterPro"/>
</dbReference>
<dbReference type="SMART" id="SM00478">
    <property type="entry name" value="ENDO3c"/>
    <property type="match status" value="1"/>
</dbReference>
<evidence type="ECO:0000256" key="4">
    <source>
        <dbReference type="ARBA" id="ARBA00022763"/>
    </source>
</evidence>
<keyword evidence="10" id="KW-0175">Coiled coil</keyword>
<name>A0A455T935_9CHLR</name>
<dbReference type="GO" id="GO:0140097">
    <property type="term" value="F:catalytic activity, acting on DNA"/>
    <property type="evidence" value="ECO:0007669"/>
    <property type="project" value="UniProtKB-ARBA"/>
</dbReference>
<evidence type="ECO:0000259" key="12">
    <source>
        <dbReference type="SMART" id="SM00478"/>
    </source>
</evidence>
<keyword evidence="5" id="KW-0378">Hydrolase</keyword>
<feature type="region of interest" description="Disordered" evidence="11">
    <location>
        <begin position="1"/>
        <end position="21"/>
    </location>
</feature>
<dbReference type="GO" id="GO:0006284">
    <property type="term" value="P:base-excision repair"/>
    <property type="evidence" value="ECO:0007669"/>
    <property type="project" value="InterPro"/>
</dbReference>
<reference evidence="13" key="1">
    <citation type="submission" date="2018-12" db="EMBL/GenBank/DDBJ databases">
        <title>Novel natural products biosynthetic potential of the class Ktedonobacteria.</title>
        <authorList>
            <person name="Zheng Y."/>
            <person name="Saitou A."/>
            <person name="Wang C.M."/>
            <person name="Toyoda A."/>
            <person name="Minakuchi Y."/>
            <person name="Sekiguchi Y."/>
            <person name="Ueda K."/>
            <person name="Takano H."/>
            <person name="Sakai Y."/>
            <person name="Yokota A."/>
            <person name="Yabe S."/>
        </authorList>
    </citation>
    <scope>NUCLEOTIDE SEQUENCE</scope>
    <source>
        <strain evidence="13">A3-2</strain>
    </source>
</reference>
<evidence type="ECO:0000256" key="1">
    <source>
        <dbReference type="ARBA" id="ARBA00001966"/>
    </source>
</evidence>
<keyword evidence="4" id="KW-0227">DNA damage</keyword>
<dbReference type="InterPro" id="IPR003265">
    <property type="entry name" value="HhH-GPD_domain"/>
</dbReference>
<accession>A0A455T935</accession>
<feature type="coiled-coil region" evidence="10">
    <location>
        <begin position="103"/>
        <end position="137"/>
    </location>
</feature>
<evidence type="ECO:0000256" key="5">
    <source>
        <dbReference type="ARBA" id="ARBA00022801"/>
    </source>
</evidence>
<dbReference type="GO" id="GO:0046872">
    <property type="term" value="F:metal ion binding"/>
    <property type="evidence" value="ECO:0007669"/>
    <property type="project" value="UniProtKB-KW"/>
</dbReference>
<proteinExistence type="inferred from homology"/>
<evidence type="ECO:0000256" key="8">
    <source>
        <dbReference type="ARBA" id="ARBA00023204"/>
    </source>
</evidence>
<keyword evidence="3" id="KW-0479">Metal-binding</keyword>
<dbReference type="Pfam" id="PF00730">
    <property type="entry name" value="HhH-GPD"/>
    <property type="match status" value="1"/>
</dbReference>
<comment type="cofactor">
    <cofactor evidence="1">
        <name>[4Fe-4S] cluster</name>
        <dbReference type="ChEBI" id="CHEBI:49883"/>
    </cofactor>
</comment>
<evidence type="ECO:0000313" key="13">
    <source>
        <dbReference type="EMBL" id="BBH95987.1"/>
    </source>
</evidence>
<dbReference type="InterPro" id="IPR003651">
    <property type="entry name" value="Endonuclease3_FeS-loop_motif"/>
</dbReference>
<evidence type="ECO:0000256" key="11">
    <source>
        <dbReference type="SAM" id="MobiDB-lite"/>
    </source>
</evidence>
<evidence type="ECO:0000256" key="9">
    <source>
        <dbReference type="ARBA" id="ARBA00023295"/>
    </source>
</evidence>
<dbReference type="CDD" id="cd00056">
    <property type="entry name" value="ENDO3c"/>
    <property type="match status" value="1"/>
</dbReference>
<evidence type="ECO:0000256" key="3">
    <source>
        <dbReference type="ARBA" id="ARBA00022723"/>
    </source>
</evidence>
<evidence type="ECO:0000256" key="2">
    <source>
        <dbReference type="ARBA" id="ARBA00008343"/>
    </source>
</evidence>
<dbReference type="GO" id="GO:0004519">
    <property type="term" value="F:endonuclease activity"/>
    <property type="evidence" value="ECO:0007669"/>
    <property type="project" value="UniProtKB-KW"/>
</dbReference>
<dbReference type="InterPro" id="IPR011257">
    <property type="entry name" value="DNA_glycosylase"/>
</dbReference>
<keyword evidence="9" id="KW-0326">Glycosidase</keyword>
<dbReference type="EMBL" id="AP019377">
    <property type="protein sequence ID" value="BBH95987.1"/>
    <property type="molecule type" value="Genomic_DNA"/>
</dbReference>
<keyword evidence="13" id="KW-0255">Endonuclease</keyword>
<dbReference type="PROSITE" id="PS00764">
    <property type="entry name" value="ENDONUCLEASE_III_1"/>
    <property type="match status" value="1"/>
</dbReference>
<dbReference type="InterPro" id="IPR023170">
    <property type="entry name" value="HhH_base_excis_C"/>
</dbReference>
<keyword evidence="8" id="KW-0234">DNA repair</keyword>